<organism evidence="4">
    <name type="scientific">Hanusia phi</name>
    <dbReference type="NCBI Taxonomy" id="3032"/>
    <lineage>
        <taxon>Eukaryota</taxon>
        <taxon>Cryptophyceae</taxon>
        <taxon>Pyrenomonadales</taxon>
        <taxon>Geminigeraceae</taxon>
        <taxon>Hanusia</taxon>
    </lineage>
</organism>
<dbReference type="AlphaFoldDB" id="A0A7S0NEQ4"/>
<dbReference type="SUPFAM" id="SSF52540">
    <property type="entry name" value="P-loop containing nucleoside triphosphate hydrolases"/>
    <property type="match status" value="1"/>
</dbReference>
<dbReference type="InterPro" id="IPR025723">
    <property type="entry name" value="ArsA/GET3_ATPase-like"/>
</dbReference>
<dbReference type="GO" id="GO:0071816">
    <property type="term" value="P:tail-anchored membrane protein insertion into ER membrane"/>
    <property type="evidence" value="ECO:0007669"/>
    <property type="project" value="TreeGrafter"/>
</dbReference>
<dbReference type="CDD" id="cd02035">
    <property type="entry name" value="ArsA"/>
    <property type="match status" value="1"/>
</dbReference>
<dbReference type="EMBL" id="HBEO01035448">
    <property type="protein sequence ID" value="CAD8509122.1"/>
    <property type="molecule type" value="Transcribed_RNA"/>
</dbReference>
<protein>
    <recommendedName>
        <fullName evidence="3">ArsA/GET3 Anion-transporting ATPase-like domain-containing protein</fullName>
    </recommendedName>
</protein>
<proteinExistence type="inferred from homology"/>
<name>A0A7S0NEQ4_9CRYP</name>
<evidence type="ECO:0000256" key="1">
    <source>
        <dbReference type="ARBA" id="ARBA00004229"/>
    </source>
</evidence>
<dbReference type="InterPro" id="IPR016300">
    <property type="entry name" value="ATPase_ArsA/GET3"/>
</dbReference>
<evidence type="ECO:0000259" key="3">
    <source>
        <dbReference type="Pfam" id="PF02374"/>
    </source>
</evidence>
<dbReference type="GO" id="GO:0009507">
    <property type="term" value="C:chloroplast"/>
    <property type="evidence" value="ECO:0007669"/>
    <property type="project" value="UniProtKB-SubCell"/>
</dbReference>
<feature type="domain" description="ArsA/GET3 Anion-transporting ATPase-like" evidence="3">
    <location>
        <begin position="18"/>
        <end position="254"/>
    </location>
</feature>
<dbReference type="InterPro" id="IPR027417">
    <property type="entry name" value="P-loop_NTPase"/>
</dbReference>
<evidence type="ECO:0000256" key="2">
    <source>
        <dbReference type="ARBA" id="ARBA00011040"/>
    </source>
</evidence>
<evidence type="ECO:0000313" key="4">
    <source>
        <dbReference type="EMBL" id="CAD8509122.1"/>
    </source>
</evidence>
<comment type="similarity">
    <text evidence="2">Belongs to the arsA ATPase family.</text>
</comment>
<dbReference type="PANTHER" id="PTHR10803">
    <property type="entry name" value="ARSENICAL PUMP-DRIVING ATPASE ARSENITE-TRANSLOCATING ATPASE"/>
    <property type="match status" value="1"/>
</dbReference>
<reference evidence="4" key="1">
    <citation type="submission" date="2021-01" db="EMBL/GenBank/DDBJ databases">
        <authorList>
            <person name="Corre E."/>
            <person name="Pelletier E."/>
            <person name="Niang G."/>
            <person name="Scheremetjew M."/>
            <person name="Finn R."/>
            <person name="Kale V."/>
            <person name="Holt S."/>
            <person name="Cochrane G."/>
            <person name="Meng A."/>
            <person name="Brown T."/>
            <person name="Cohen L."/>
        </authorList>
    </citation>
    <scope>NUCLEOTIDE SEQUENCE</scope>
    <source>
        <strain evidence="4">CCMP325</strain>
    </source>
</reference>
<accession>A0A7S0NEQ4</accession>
<dbReference type="GO" id="GO:0016887">
    <property type="term" value="F:ATP hydrolysis activity"/>
    <property type="evidence" value="ECO:0007669"/>
    <property type="project" value="InterPro"/>
</dbReference>
<gene>
    <name evidence="4" type="ORF">HPHI1048_LOCUS24022</name>
</gene>
<comment type="subcellular location">
    <subcellularLocation>
        <location evidence="1">Plastid</location>
        <location evidence="1">Chloroplast</location>
    </subcellularLocation>
</comment>
<dbReference type="Gene3D" id="3.40.50.300">
    <property type="entry name" value="P-loop containing nucleotide triphosphate hydrolases"/>
    <property type="match status" value="1"/>
</dbReference>
<dbReference type="Pfam" id="PF02374">
    <property type="entry name" value="ArsA_ATPase"/>
    <property type="match status" value="1"/>
</dbReference>
<dbReference type="GO" id="GO:0005524">
    <property type="term" value="F:ATP binding"/>
    <property type="evidence" value="ECO:0007669"/>
    <property type="project" value="InterPro"/>
</dbReference>
<dbReference type="GO" id="GO:0043529">
    <property type="term" value="C:GET complex"/>
    <property type="evidence" value="ECO:0007669"/>
    <property type="project" value="TreeGrafter"/>
</dbReference>
<dbReference type="PANTHER" id="PTHR10803:SF3">
    <property type="entry name" value="ATPASE GET3"/>
    <property type="match status" value="1"/>
</dbReference>
<sequence length="261" mass="29144">MEIDPNFETSDGDVLGMGAQSSGLLSNLTNSIPGIDEAISFGELLRQVHSLEYDCIVFDTAPTGHTLRLLSFPTLMENALAKLVTMKAQFGGLFAAMQGMMGASGSSMGSDEDMFSRLESMKQLIEEVNVQFKDPEKTTFVCVCIAEFLSLYETERLVQELAKQGMDTRVIIVNQLVQLLSPARRKELAEKHGISEEAVKSVCLAQIDSRMQMQKKYLDQIAELYEDFHVVRMPLLEHEVRGVDALGEYAKRLLDPHQFEV</sequence>
<dbReference type="NCBIfam" id="TIGR00345">
    <property type="entry name" value="GET3_arsA_TRC40"/>
    <property type="match status" value="1"/>
</dbReference>